<evidence type="ECO:0000313" key="4">
    <source>
        <dbReference type="Proteomes" id="UP000245081"/>
    </source>
</evidence>
<dbReference type="AlphaFoldDB" id="A0A2R5FAH9"/>
<keyword evidence="2" id="KW-0472">Membrane</keyword>
<accession>A0A2R5FAH9</accession>
<dbReference type="RefSeq" id="WP_109016202.1">
    <property type="nucleotide sequence ID" value="NZ_BDOQ01000013.1"/>
</dbReference>
<gene>
    <name evidence="3" type="ORF">NMK_2636</name>
</gene>
<keyword evidence="3" id="KW-0012">Acyltransferase</keyword>
<protein>
    <submittedName>
        <fullName evidence="3">Acyltransferase</fullName>
    </submittedName>
</protein>
<dbReference type="InterPro" id="IPR009937">
    <property type="entry name" value="Phage_holin_3_6"/>
</dbReference>
<dbReference type="OrthoDB" id="8548270at2"/>
<keyword evidence="4" id="KW-1185">Reference proteome</keyword>
<proteinExistence type="predicted"/>
<feature type="region of interest" description="Disordered" evidence="1">
    <location>
        <begin position="131"/>
        <end position="151"/>
    </location>
</feature>
<feature type="transmembrane region" description="Helical" evidence="2">
    <location>
        <begin position="93"/>
        <end position="113"/>
    </location>
</feature>
<keyword evidence="2" id="KW-1133">Transmembrane helix</keyword>
<keyword evidence="3" id="KW-0808">Transferase</keyword>
<keyword evidence="2" id="KW-0812">Transmembrane</keyword>
<feature type="transmembrane region" description="Helical" evidence="2">
    <location>
        <begin position="55"/>
        <end position="87"/>
    </location>
</feature>
<dbReference type="GO" id="GO:0016746">
    <property type="term" value="F:acyltransferase activity"/>
    <property type="evidence" value="ECO:0007669"/>
    <property type="project" value="UniProtKB-KW"/>
</dbReference>
<dbReference type="Proteomes" id="UP000245081">
    <property type="component" value="Unassembled WGS sequence"/>
</dbReference>
<dbReference type="Pfam" id="PF07332">
    <property type="entry name" value="Phage_holin_3_6"/>
    <property type="match status" value="1"/>
</dbReference>
<name>A0A2R5FAH9_9PROT</name>
<sequence length="151" mass="15914">MSTAGLDSSTAPEAPPPGTHGLLDEIKGLWKEIRLLVHDHLELAALETRLAGESLAFMVMAGIAIAILLVSAWLAFLAAVAVILVALGMWASAALLLIVLLNVGAAAVLAWMIKHKSYHLRWPATLASIKPREQSGKNTSQAPAQSGEPLP</sequence>
<dbReference type="EMBL" id="BDOQ01000013">
    <property type="protein sequence ID" value="GBG15035.1"/>
    <property type="molecule type" value="Genomic_DNA"/>
</dbReference>
<reference evidence="3 4" key="1">
    <citation type="journal article" date="2018" name="Environ. Microbiol.">
        <title>Isolation and genomic characterization of Novimethylophilus kurashikiensis gen. nov. sp. nov., a new lanthanide-dependent methylotrophic species of Methylophilaceae.</title>
        <authorList>
            <person name="Lv H."/>
            <person name="Sahin N."/>
            <person name="Tani A."/>
        </authorList>
    </citation>
    <scope>NUCLEOTIDE SEQUENCE [LARGE SCALE GENOMIC DNA]</scope>
    <source>
        <strain evidence="3 4">La2-4</strain>
    </source>
</reference>
<evidence type="ECO:0000313" key="3">
    <source>
        <dbReference type="EMBL" id="GBG15035.1"/>
    </source>
</evidence>
<organism evidence="3 4">
    <name type="scientific">Novimethylophilus kurashikiensis</name>
    <dbReference type="NCBI Taxonomy" id="1825523"/>
    <lineage>
        <taxon>Bacteria</taxon>
        <taxon>Pseudomonadati</taxon>
        <taxon>Pseudomonadota</taxon>
        <taxon>Betaproteobacteria</taxon>
        <taxon>Nitrosomonadales</taxon>
        <taxon>Methylophilaceae</taxon>
        <taxon>Novimethylophilus</taxon>
    </lineage>
</organism>
<evidence type="ECO:0000256" key="1">
    <source>
        <dbReference type="SAM" id="MobiDB-lite"/>
    </source>
</evidence>
<comment type="caution">
    <text evidence="3">The sequence shown here is derived from an EMBL/GenBank/DDBJ whole genome shotgun (WGS) entry which is preliminary data.</text>
</comment>
<evidence type="ECO:0000256" key="2">
    <source>
        <dbReference type="SAM" id="Phobius"/>
    </source>
</evidence>